<keyword evidence="1" id="KW-0812">Transmembrane</keyword>
<dbReference type="EMBL" id="KN834819">
    <property type="protein sequence ID" value="KIK54138.1"/>
    <property type="molecule type" value="Genomic_DNA"/>
</dbReference>
<gene>
    <name evidence="2" type="ORF">GYMLUDRAFT_48948</name>
</gene>
<feature type="transmembrane region" description="Helical" evidence="1">
    <location>
        <begin position="231"/>
        <end position="252"/>
    </location>
</feature>
<feature type="transmembrane region" description="Helical" evidence="1">
    <location>
        <begin position="185"/>
        <end position="207"/>
    </location>
</feature>
<keyword evidence="1" id="KW-1133">Transmembrane helix</keyword>
<dbReference type="OrthoDB" id="2744793at2759"/>
<sequence length="296" mass="32596">MKAGDDLTIASRMGSVMKDMIIGTITAAILFGIYLGASGVAIWFVVRKGVRSRPQRIALSVQFCLLVNCICSFLSTCAVPLMEIQEVLMDSSTSHSLQDRIATFSESIVLGHFLSVVAWSSSINILIGDTLLIWRAWAIWRGNMFVEWIWIMLGICNTVFTVIAVTSRTPRGTGSNFGIAFKLNFYLLLSLSLNVLATAAIAYKAWIHSKRTNAFGREYKSDPDSSRVDKVLWFVVEAGVAFGILQIAYYAISMVASLSTIQSAVIELYSTVIQPLGVMILPFYPTTVFVISNFIA</sequence>
<protein>
    <submittedName>
        <fullName evidence="2">Uncharacterized protein</fullName>
    </submittedName>
</protein>
<feature type="transmembrane region" description="Helical" evidence="1">
    <location>
        <begin position="113"/>
        <end position="133"/>
    </location>
</feature>
<feature type="transmembrane region" description="Helical" evidence="1">
    <location>
        <begin position="57"/>
        <end position="82"/>
    </location>
</feature>
<evidence type="ECO:0000313" key="2">
    <source>
        <dbReference type="EMBL" id="KIK54138.1"/>
    </source>
</evidence>
<keyword evidence="3" id="KW-1185">Reference proteome</keyword>
<proteinExistence type="predicted"/>
<organism evidence="2 3">
    <name type="scientific">Collybiopsis luxurians FD-317 M1</name>
    <dbReference type="NCBI Taxonomy" id="944289"/>
    <lineage>
        <taxon>Eukaryota</taxon>
        <taxon>Fungi</taxon>
        <taxon>Dikarya</taxon>
        <taxon>Basidiomycota</taxon>
        <taxon>Agaricomycotina</taxon>
        <taxon>Agaricomycetes</taxon>
        <taxon>Agaricomycetidae</taxon>
        <taxon>Agaricales</taxon>
        <taxon>Marasmiineae</taxon>
        <taxon>Omphalotaceae</taxon>
        <taxon>Collybiopsis</taxon>
        <taxon>Collybiopsis luxurians</taxon>
    </lineage>
</organism>
<name>A0A0D0CGR1_9AGAR</name>
<accession>A0A0D0CGR1</accession>
<evidence type="ECO:0000313" key="3">
    <source>
        <dbReference type="Proteomes" id="UP000053593"/>
    </source>
</evidence>
<feature type="transmembrane region" description="Helical" evidence="1">
    <location>
        <begin position="20"/>
        <end position="45"/>
    </location>
</feature>
<dbReference type="HOGENOM" id="CLU_1008503_0_0_1"/>
<feature type="transmembrane region" description="Helical" evidence="1">
    <location>
        <begin position="145"/>
        <end position="165"/>
    </location>
</feature>
<dbReference type="Proteomes" id="UP000053593">
    <property type="component" value="Unassembled WGS sequence"/>
</dbReference>
<keyword evidence="1" id="KW-0472">Membrane</keyword>
<dbReference type="AlphaFoldDB" id="A0A0D0CGR1"/>
<feature type="transmembrane region" description="Helical" evidence="1">
    <location>
        <begin position="272"/>
        <end position="295"/>
    </location>
</feature>
<reference evidence="2 3" key="1">
    <citation type="submission" date="2014-04" db="EMBL/GenBank/DDBJ databases">
        <title>Evolutionary Origins and Diversification of the Mycorrhizal Mutualists.</title>
        <authorList>
            <consortium name="DOE Joint Genome Institute"/>
            <consortium name="Mycorrhizal Genomics Consortium"/>
            <person name="Kohler A."/>
            <person name="Kuo A."/>
            <person name="Nagy L.G."/>
            <person name="Floudas D."/>
            <person name="Copeland A."/>
            <person name="Barry K.W."/>
            <person name="Cichocki N."/>
            <person name="Veneault-Fourrey C."/>
            <person name="LaButti K."/>
            <person name="Lindquist E.A."/>
            <person name="Lipzen A."/>
            <person name="Lundell T."/>
            <person name="Morin E."/>
            <person name="Murat C."/>
            <person name="Riley R."/>
            <person name="Ohm R."/>
            <person name="Sun H."/>
            <person name="Tunlid A."/>
            <person name="Henrissat B."/>
            <person name="Grigoriev I.V."/>
            <person name="Hibbett D.S."/>
            <person name="Martin F."/>
        </authorList>
    </citation>
    <scope>NUCLEOTIDE SEQUENCE [LARGE SCALE GENOMIC DNA]</scope>
    <source>
        <strain evidence="2 3">FD-317 M1</strain>
    </source>
</reference>
<evidence type="ECO:0000256" key="1">
    <source>
        <dbReference type="SAM" id="Phobius"/>
    </source>
</evidence>